<protein>
    <submittedName>
        <fullName evidence="1">Uncharacterized protein</fullName>
    </submittedName>
</protein>
<comment type="caution">
    <text evidence="1">The sequence shown here is derived from an EMBL/GenBank/DDBJ whole genome shotgun (WGS) entry which is preliminary data.</text>
</comment>
<keyword evidence="2" id="KW-1185">Reference proteome</keyword>
<dbReference type="InterPro" id="IPR017850">
    <property type="entry name" value="Alkaline_phosphatase_core_sf"/>
</dbReference>
<accession>A0A9P6Q611</accession>
<dbReference type="EMBL" id="JAAAJB010000260">
    <property type="protein sequence ID" value="KAG0260130.1"/>
    <property type="molecule type" value="Genomic_DNA"/>
</dbReference>
<evidence type="ECO:0000313" key="1">
    <source>
        <dbReference type="EMBL" id="KAG0260130.1"/>
    </source>
</evidence>
<organism evidence="1 2">
    <name type="scientific">Actinomortierella ambigua</name>
    <dbReference type="NCBI Taxonomy" id="1343610"/>
    <lineage>
        <taxon>Eukaryota</taxon>
        <taxon>Fungi</taxon>
        <taxon>Fungi incertae sedis</taxon>
        <taxon>Mucoromycota</taxon>
        <taxon>Mortierellomycotina</taxon>
        <taxon>Mortierellomycetes</taxon>
        <taxon>Mortierellales</taxon>
        <taxon>Mortierellaceae</taxon>
        <taxon>Actinomortierella</taxon>
    </lineage>
</organism>
<dbReference type="Proteomes" id="UP000807716">
    <property type="component" value="Unassembled WGS sequence"/>
</dbReference>
<sequence length="183" mass="20296">MQLMSRDPPSVDTEFCNSWNGNVNDDCMDLQKRNAIGTYGHSGWPSYEDRDGDGFPDEWKVRFTLAAGVVSAPAHHEQFQVHIHGRRQPAVEMTGSHHQYTVHVPNPNEDQDGMYKSGTLPVSESVGVHSMQDVPVFTQGPGSELFRGVMDNTQSQFSPPEINKTLALPIPFPALLTENLLPP</sequence>
<evidence type="ECO:0000313" key="2">
    <source>
        <dbReference type="Proteomes" id="UP000807716"/>
    </source>
</evidence>
<dbReference type="SUPFAM" id="SSF53649">
    <property type="entry name" value="Alkaline phosphatase-like"/>
    <property type="match status" value="1"/>
</dbReference>
<dbReference type="AlphaFoldDB" id="A0A9P6Q611"/>
<gene>
    <name evidence="1" type="ORF">DFQ27_003739</name>
</gene>
<dbReference type="OrthoDB" id="5818554at2759"/>
<reference evidence="1" key="1">
    <citation type="journal article" date="2020" name="Fungal Divers.">
        <title>Resolving the Mortierellaceae phylogeny through synthesis of multi-gene phylogenetics and phylogenomics.</title>
        <authorList>
            <person name="Vandepol N."/>
            <person name="Liber J."/>
            <person name="Desiro A."/>
            <person name="Na H."/>
            <person name="Kennedy M."/>
            <person name="Barry K."/>
            <person name="Grigoriev I.V."/>
            <person name="Miller A.N."/>
            <person name="O'Donnell K."/>
            <person name="Stajich J.E."/>
            <person name="Bonito G."/>
        </authorList>
    </citation>
    <scope>NUCLEOTIDE SEQUENCE</scope>
    <source>
        <strain evidence="1">BC1065</strain>
    </source>
</reference>
<name>A0A9P6Q611_9FUNG</name>
<proteinExistence type="predicted"/>